<accession>A0A2U8I8N1</accession>
<geneLocation type="plasmid" evidence="3">
    <name>p5d_fsymbiotica-1</name>
</geneLocation>
<evidence type="ECO:0000259" key="1">
    <source>
        <dbReference type="Pfam" id="PF13700"/>
    </source>
</evidence>
<keyword evidence="3" id="KW-1185">Reference proteome</keyword>
<evidence type="ECO:0000313" key="3">
    <source>
        <dbReference type="Proteomes" id="UP000261875"/>
    </source>
</evidence>
<dbReference type="RefSeq" id="WP_119797792.1">
    <property type="nucleotide sequence ID" value="NZ_CP021659.1"/>
</dbReference>
<dbReference type="EMBL" id="CP021660">
    <property type="protein sequence ID" value="AWK15477.1"/>
    <property type="molecule type" value="Genomic_DNA"/>
</dbReference>
<reference evidence="2 3" key="1">
    <citation type="submission" date="2017-05" db="EMBL/GenBank/DDBJ databases">
        <title>Genome sequence of Candidatus Fukatsuia symbiotica and Candidatus Hamiltonella defensa from Acyrthosiphon pisum strain 5D.</title>
        <authorList>
            <person name="Patel V.A."/>
            <person name="Chevignon G."/>
            <person name="Russell J.A."/>
            <person name="Oliver K.M."/>
        </authorList>
    </citation>
    <scope>NUCLEOTIDE SEQUENCE [LARGE SCALE GENOMIC DNA]</scope>
    <source>
        <strain evidence="2 3">5D</strain>
        <plasmid evidence="3">p5d_fsymbiotica-1</plasmid>
    </source>
</reference>
<gene>
    <name evidence="2" type="ORF">CCS41_13635</name>
</gene>
<proteinExistence type="predicted"/>
<name>A0A2U8I8N1_9GAMM</name>
<dbReference type="InterPro" id="IPR025296">
    <property type="entry name" value="DUF4158"/>
</dbReference>
<protein>
    <recommendedName>
        <fullName evidence="1">DUF4158 domain-containing protein</fullName>
    </recommendedName>
</protein>
<dbReference type="AlphaFoldDB" id="A0A2U8I8N1"/>
<evidence type="ECO:0000313" key="2">
    <source>
        <dbReference type="EMBL" id="AWK15477.1"/>
    </source>
</evidence>
<keyword evidence="2" id="KW-0614">Plasmid</keyword>
<dbReference type="Proteomes" id="UP000261875">
    <property type="component" value="Plasmid p5D_Fsymbiotica-1"/>
</dbReference>
<dbReference type="KEGG" id="fsm:CCS41_13635"/>
<organism evidence="2 3">
    <name type="scientific">Candidatus Fukatsuia symbiotica</name>
    <dbReference type="NCBI Taxonomy" id="1878942"/>
    <lineage>
        <taxon>Bacteria</taxon>
        <taxon>Pseudomonadati</taxon>
        <taxon>Pseudomonadota</taxon>
        <taxon>Gammaproteobacteria</taxon>
        <taxon>Enterobacterales</taxon>
        <taxon>Yersiniaceae</taxon>
        <taxon>Candidatus Fukatsuia</taxon>
    </lineage>
</organism>
<sequence length="177" mass="20973">MFQGSITRQRISQQKQIILSLFNYQDWSVKQAILIEEHLRELLRYYPKGHDTFRQLLVYLDNQKIVIPTYRCLQDMFTREFAKESDRLNQLIMLIPEIKQKQLSGLINRDEGISRLNTLRADQKNFTYTAINAEVEKALAMVELYKFAKDFLPTLLLSKNTIRYYADLCPFQTKAVK</sequence>
<dbReference type="OrthoDB" id="5292689at2"/>
<feature type="domain" description="DUF4158" evidence="1">
    <location>
        <begin position="8"/>
        <end position="77"/>
    </location>
</feature>
<dbReference type="Pfam" id="PF13700">
    <property type="entry name" value="DUF4158"/>
    <property type="match status" value="1"/>
</dbReference>